<feature type="chain" id="PRO_5040446354" description="Secreted protein" evidence="1">
    <location>
        <begin position="17"/>
        <end position="80"/>
    </location>
</feature>
<dbReference type="EMBL" id="JAGPXC010000007">
    <property type="protein sequence ID" value="KAH6648715.1"/>
    <property type="molecule type" value="Genomic_DNA"/>
</dbReference>
<dbReference type="RefSeq" id="XP_045955222.1">
    <property type="nucleotide sequence ID" value="XM_046096486.1"/>
</dbReference>
<accession>A0A9P8UF38</accession>
<protein>
    <recommendedName>
        <fullName evidence="4">Secreted protein</fullName>
    </recommendedName>
</protein>
<evidence type="ECO:0000256" key="1">
    <source>
        <dbReference type="SAM" id="SignalP"/>
    </source>
</evidence>
<feature type="signal peptide" evidence="1">
    <location>
        <begin position="1"/>
        <end position="16"/>
    </location>
</feature>
<proteinExistence type="predicted"/>
<reference evidence="2" key="1">
    <citation type="journal article" date="2021" name="Nat. Commun.">
        <title>Genetic determinants of endophytism in the Arabidopsis root mycobiome.</title>
        <authorList>
            <person name="Mesny F."/>
            <person name="Miyauchi S."/>
            <person name="Thiergart T."/>
            <person name="Pickel B."/>
            <person name="Atanasova L."/>
            <person name="Karlsson M."/>
            <person name="Huettel B."/>
            <person name="Barry K.W."/>
            <person name="Haridas S."/>
            <person name="Chen C."/>
            <person name="Bauer D."/>
            <person name="Andreopoulos W."/>
            <person name="Pangilinan J."/>
            <person name="LaButti K."/>
            <person name="Riley R."/>
            <person name="Lipzen A."/>
            <person name="Clum A."/>
            <person name="Drula E."/>
            <person name="Henrissat B."/>
            <person name="Kohler A."/>
            <person name="Grigoriev I.V."/>
            <person name="Martin F.M."/>
            <person name="Hacquard S."/>
        </authorList>
    </citation>
    <scope>NUCLEOTIDE SEQUENCE</scope>
    <source>
        <strain evidence="2">MPI-SDFR-AT-0073</strain>
    </source>
</reference>
<dbReference type="GeneID" id="70125378"/>
<evidence type="ECO:0008006" key="4">
    <source>
        <dbReference type="Google" id="ProtNLM"/>
    </source>
</evidence>
<name>A0A9P8UF38_9PEZI</name>
<dbReference type="Proteomes" id="UP000758603">
    <property type="component" value="Unassembled WGS sequence"/>
</dbReference>
<sequence>MILSLLLISVATIVRLHPYHQTDNFWIHCSFYLVPLVSSYLQAAQGSIGRDQWTACCDAEQMRFVISPTSLAPLICYTTH</sequence>
<organism evidence="2 3">
    <name type="scientific">Truncatella angustata</name>
    <dbReference type="NCBI Taxonomy" id="152316"/>
    <lineage>
        <taxon>Eukaryota</taxon>
        <taxon>Fungi</taxon>
        <taxon>Dikarya</taxon>
        <taxon>Ascomycota</taxon>
        <taxon>Pezizomycotina</taxon>
        <taxon>Sordariomycetes</taxon>
        <taxon>Xylariomycetidae</taxon>
        <taxon>Amphisphaeriales</taxon>
        <taxon>Sporocadaceae</taxon>
        <taxon>Truncatella</taxon>
    </lineage>
</organism>
<evidence type="ECO:0000313" key="3">
    <source>
        <dbReference type="Proteomes" id="UP000758603"/>
    </source>
</evidence>
<dbReference type="AlphaFoldDB" id="A0A9P8UF38"/>
<keyword evidence="3" id="KW-1185">Reference proteome</keyword>
<gene>
    <name evidence="2" type="ORF">BKA67DRAFT_370747</name>
</gene>
<comment type="caution">
    <text evidence="2">The sequence shown here is derived from an EMBL/GenBank/DDBJ whole genome shotgun (WGS) entry which is preliminary data.</text>
</comment>
<keyword evidence="1" id="KW-0732">Signal</keyword>
<evidence type="ECO:0000313" key="2">
    <source>
        <dbReference type="EMBL" id="KAH6648715.1"/>
    </source>
</evidence>